<keyword evidence="3 6" id="KW-0812">Transmembrane</keyword>
<comment type="similarity">
    <text evidence="2 6">Belongs to the 4-toluene sulfonate uptake permease (TSUP) (TC 2.A.102) family.</text>
</comment>
<feature type="transmembrane region" description="Helical" evidence="6">
    <location>
        <begin position="152"/>
        <end position="175"/>
    </location>
</feature>
<accession>S5DLB5</accession>
<feature type="transmembrane region" description="Helical" evidence="6">
    <location>
        <begin position="67"/>
        <end position="85"/>
    </location>
</feature>
<evidence type="ECO:0000256" key="6">
    <source>
        <dbReference type="RuleBase" id="RU363041"/>
    </source>
</evidence>
<dbReference type="AlphaFoldDB" id="S5DLB5"/>
<feature type="transmembrane region" description="Helical" evidence="6">
    <location>
        <begin position="126"/>
        <end position="145"/>
    </location>
</feature>
<evidence type="ECO:0000256" key="3">
    <source>
        <dbReference type="ARBA" id="ARBA00022692"/>
    </source>
</evidence>
<name>S5DLB5_9ACTN</name>
<organism evidence="7">
    <name type="scientific">Candidatus Actinomarina minuta</name>
    <dbReference type="NCBI Taxonomy" id="1389454"/>
    <lineage>
        <taxon>Bacteria</taxon>
        <taxon>Bacillati</taxon>
        <taxon>Actinomycetota</taxon>
        <taxon>Actinomycetes</taxon>
        <taxon>Candidatus Actinomarinidae</taxon>
        <taxon>Candidatus Actinomarinales</taxon>
        <taxon>Candidatus Actinomarineae</taxon>
        <taxon>Candidatus Actinomarinaceae</taxon>
        <taxon>Candidatus Actinomarina</taxon>
    </lineage>
</organism>
<keyword evidence="5 6" id="KW-0472">Membrane</keyword>
<protein>
    <recommendedName>
        <fullName evidence="6">Probable membrane transporter protein</fullName>
    </recommendedName>
</protein>
<evidence type="ECO:0000256" key="2">
    <source>
        <dbReference type="ARBA" id="ARBA00009142"/>
    </source>
</evidence>
<keyword evidence="6" id="KW-1003">Cell membrane</keyword>
<evidence type="ECO:0000256" key="5">
    <source>
        <dbReference type="ARBA" id="ARBA00023136"/>
    </source>
</evidence>
<sequence>MFKLFTIGLVGGLLSGLLGVGGGVIFVPLLTYMTTKNFKVNTGISSMAIIFVASASGFTYIMNGITLTFNILYLIVGGIVGGYIGSKLTAMIKTKSLEKIFSVLLVIVSIRMFLNGNFESSFNENPFFYIIIGIVTGILSGLLGIGGGIVRIPLLIIFGGLENIVAQGFSLIATIPTAMTAALTKLKGNPELIKQGTYIGLFGIIGSIIGGNAAFLMSQNVLNTVFAIFLLIVSFNLYLKKD</sequence>
<evidence type="ECO:0000313" key="7">
    <source>
        <dbReference type="EMBL" id="AGQ19644.1"/>
    </source>
</evidence>
<reference evidence="7" key="1">
    <citation type="journal article" date="2013" name="Sci. Rep.">
        <title>Metagenomics uncovers a new group of low GC and ultra-small marine Actinobacteria.</title>
        <authorList>
            <person name="Ghai R."/>
            <person name="Mizuno C.M."/>
            <person name="Picazo A."/>
            <person name="Camacho A."/>
            <person name="Rodriguez-Valera F."/>
        </authorList>
    </citation>
    <scope>NUCLEOTIDE SEQUENCE</scope>
</reference>
<feature type="transmembrane region" description="Helical" evidence="6">
    <location>
        <begin position="97"/>
        <end position="114"/>
    </location>
</feature>
<feature type="transmembrane region" description="Helical" evidence="6">
    <location>
        <begin position="195"/>
        <end position="214"/>
    </location>
</feature>
<evidence type="ECO:0000256" key="4">
    <source>
        <dbReference type="ARBA" id="ARBA00022989"/>
    </source>
</evidence>
<feature type="transmembrane region" description="Helical" evidence="6">
    <location>
        <begin position="221"/>
        <end position="239"/>
    </location>
</feature>
<dbReference type="PANTHER" id="PTHR43701:SF2">
    <property type="entry name" value="MEMBRANE TRANSPORTER PROTEIN YJNA-RELATED"/>
    <property type="match status" value="1"/>
</dbReference>
<feature type="transmembrane region" description="Helical" evidence="6">
    <location>
        <begin position="6"/>
        <end position="30"/>
    </location>
</feature>
<dbReference type="InterPro" id="IPR002781">
    <property type="entry name" value="TM_pro_TauE-like"/>
</dbReference>
<keyword evidence="4 6" id="KW-1133">Transmembrane helix</keyword>
<dbReference type="GO" id="GO:0005886">
    <property type="term" value="C:plasma membrane"/>
    <property type="evidence" value="ECO:0007669"/>
    <property type="project" value="UniProtKB-SubCell"/>
</dbReference>
<dbReference type="EMBL" id="KC811139">
    <property type="protein sequence ID" value="AGQ19644.1"/>
    <property type="molecule type" value="Genomic_DNA"/>
</dbReference>
<dbReference type="Pfam" id="PF01925">
    <property type="entry name" value="TauE"/>
    <property type="match status" value="2"/>
</dbReference>
<feature type="transmembrane region" description="Helical" evidence="6">
    <location>
        <begin position="42"/>
        <end position="61"/>
    </location>
</feature>
<proteinExistence type="inferred from homology"/>
<evidence type="ECO:0000256" key="1">
    <source>
        <dbReference type="ARBA" id="ARBA00004141"/>
    </source>
</evidence>
<dbReference type="InterPro" id="IPR051598">
    <property type="entry name" value="TSUP/Inactive_protease-like"/>
</dbReference>
<comment type="subcellular location">
    <subcellularLocation>
        <location evidence="6">Cell membrane</location>
        <topology evidence="6">Multi-pass membrane protein</topology>
    </subcellularLocation>
    <subcellularLocation>
        <location evidence="1">Membrane</location>
        <topology evidence="1">Multi-pass membrane protein</topology>
    </subcellularLocation>
</comment>
<dbReference type="PANTHER" id="PTHR43701">
    <property type="entry name" value="MEMBRANE TRANSPORTER PROTEIN MJ0441-RELATED"/>
    <property type="match status" value="1"/>
</dbReference>